<dbReference type="GO" id="GO:0031201">
    <property type="term" value="C:SNARE complex"/>
    <property type="evidence" value="ECO:0007669"/>
    <property type="project" value="TreeGrafter"/>
</dbReference>
<dbReference type="GO" id="GO:0006906">
    <property type="term" value="P:vesicle fusion"/>
    <property type="evidence" value="ECO:0007669"/>
    <property type="project" value="TreeGrafter"/>
</dbReference>
<dbReference type="PANTHER" id="PTHR19957:SF38">
    <property type="entry name" value="LD27581P"/>
    <property type="match status" value="1"/>
</dbReference>
<evidence type="ECO:0000256" key="2">
    <source>
        <dbReference type="SAM" id="Coils"/>
    </source>
</evidence>
<feature type="coiled-coil region" evidence="2">
    <location>
        <begin position="138"/>
        <end position="165"/>
    </location>
</feature>
<evidence type="ECO:0000256" key="1">
    <source>
        <dbReference type="ARBA" id="ARBA00009063"/>
    </source>
</evidence>
<gene>
    <name evidence="5" type="ORF">P879_03339</name>
</gene>
<dbReference type="InterPro" id="IPR000727">
    <property type="entry name" value="T_SNARE_dom"/>
</dbReference>
<dbReference type="GO" id="GO:0000149">
    <property type="term" value="F:SNARE binding"/>
    <property type="evidence" value="ECO:0007669"/>
    <property type="project" value="TreeGrafter"/>
</dbReference>
<comment type="caution">
    <text evidence="5">The sequence shown here is derived from an EMBL/GenBank/DDBJ whole genome shotgun (WGS) entry which is preliminary data.</text>
</comment>
<dbReference type="OrthoDB" id="6272222at2759"/>
<dbReference type="InterPro" id="IPR010989">
    <property type="entry name" value="SNARE"/>
</dbReference>
<evidence type="ECO:0000313" key="5">
    <source>
        <dbReference type="EMBL" id="KAF8568484.1"/>
    </source>
</evidence>
<proteinExistence type="inferred from homology"/>
<keyword evidence="3" id="KW-0472">Membrane</keyword>
<dbReference type="GO" id="GO:0048278">
    <property type="term" value="P:vesicle docking"/>
    <property type="evidence" value="ECO:0007669"/>
    <property type="project" value="TreeGrafter"/>
</dbReference>
<feature type="transmembrane region" description="Helical" evidence="3">
    <location>
        <begin position="208"/>
        <end position="231"/>
    </location>
</feature>
<organism evidence="5 6">
    <name type="scientific">Paragonimus westermani</name>
    <dbReference type="NCBI Taxonomy" id="34504"/>
    <lineage>
        <taxon>Eukaryota</taxon>
        <taxon>Metazoa</taxon>
        <taxon>Spiralia</taxon>
        <taxon>Lophotrochozoa</taxon>
        <taxon>Platyhelminthes</taxon>
        <taxon>Trematoda</taxon>
        <taxon>Digenea</taxon>
        <taxon>Plagiorchiida</taxon>
        <taxon>Troglotremata</taxon>
        <taxon>Troglotrematidae</taxon>
        <taxon>Paragonimus</taxon>
    </lineage>
</organism>
<protein>
    <recommendedName>
        <fullName evidence="4">t-SNARE coiled-coil homology domain-containing protein</fullName>
    </recommendedName>
</protein>
<dbReference type="EMBL" id="JTDF01002748">
    <property type="protein sequence ID" value="KAF8568484.1"/>
    <property type="molecule type" value="Genomic_DNA"/>
</dbReference>
<accession>A0A8T0DNF9</accession>
<dbReference type="PROSITE" id="PS50192">
    <property type="entry name" value="T_SNARE"/>
    <property type="match status" value="1"/>
</dbReference>
<dbReference type="GO" id="GO:0005484">
    <property type="term" value="F:SNAP receptor activity"/>
    <property type="evidence" value="ECO:0007669"/>
    <property type="project" value="TreeGrafter"/>
</dbReference>
<keyword evidence="3" id="KW-1133">Transmembrane helix</keyword>
<keyword evidence="2" id="KW-0175">Coiled coil</keyword>
<evidence type="ECO:0000256" key="3">
    <source>
        <dbReference type="SAM" id="Phobius"/>
    </source>
</evidence>
<dbReference type="PANTHER" id="PTHR19957">
    <property type="entry name" value="SYNTAXIN"/>
    <property type="match status" value="1"/>
</dbReference>
<comment type="similarity">
    <text evidence="1">Belongs to the syntaxin family.</text>
</comment>
<name>A0A8T0DNF9_9TREM</name>
<dbReference type="GO" id="GO:0006886">
    <property type="term" value="P:intracellular protein transport"/>
    <property type="evidence" value="ECO:0007669"/>
    <property type="project" value="TreeGrafter"/>
</dbReference>
<keyword evidence="6" id="KW-1185">Reference proteome</keyword>
<evidence type="ECO:0000259" key="4">
    <source>
        <dbReference type="PROSITE" id="PS50192"/>
    </source>
</evidence>
<keyword evidence="3" id="KW-0812">Transmembrane</keyword>
<dbReference type="SUPFAM" id="SSF47661">
    <property type="entry name" value="t-snare proteins"/>
    <property type="match status" value="1"/>
</dbReference>
<dbReference type="AlphaFoldDB" id="A0A8T0DNF9"/>
<feature type="domain" description="T-SNARE coiled-coil homology" evidence="4">
    <location>
        <begin position="135"/>
        <end position="197"/>
    </location>
</feature>
<dbReference type="GO" id="GO:0012505">
    <property type="term" value="C:endomembrane system"/>
    <property type="evidence" value="ECO:0007669"/>
    <property type="project" value="TreeGrafter"/>
</dbReference>
<evidence type="ECO:0000313" key="6">
    <source>
        <dbReference type="Proteomes" id="UP000699462"/>
    </source>
</evidence>
<dbReference type="Proteomes" id="UP000699462">
    <property type="component" value="Unassembled WGS sequence"/>
</dbReference>
<reference evidence="5 6" key="1">
    <citation type="submission" date="2019-07" db="EMBL/GenBank/DDBJ databases">
        <title>Annotation for the trematode Paragonimus westermani.</title>
        <authorList>
            <person name="Choi Y.-J."/>
        </authorList>
    </citation>
    <scope>NUCLEOTIDE SEQUENCE [LARGE SCALE GENOMIC DNA]</scope>
    <source>
        <strain evidence="5">180907_Pwestermani</strain>
    </source>
</reference>
<sequence length="236" mass="26195">MCEETSAASEHLQKISQNIKKIGQLSVFNIIRIDLNQKEKEVTTLIEATSAKFAELVGCPNMEQASACPKINQPKTDTKFFAIKLRLLTRRSDPPVADLLGINSEDDQPTGYMPHQTGAIQTQLNRDDHGNVNELGYVLQLEDQMQSIEENIANVNTIVERLSALVYDQRTAVDSIEDNVQSALTNQEAGTTQLTRAANSRQRARKRCCICSIVLTTVLGIIVLILIIIYAPRSNN</sequence>
<dbReference type="Gene3D" id="1.20.5.110">
    <property type="match status" value="1"/>
</dbReference>
<dbReference type="Pfam" id="PF05739">
    <property type="entry name" value="SNARE"/>
    <property type="match status" value="1"/>
</dbReference>
<dbReference type="InterPro" id="IPR045242">
    <property type="entry name" value="Syntaxin"/>
</dbReference>